<dbReference type="InterPro" id="IPR027417">
    <property type="entry name" value="P-loop_NTPase"/>
</dbReference>
<dbReference type="EMBL" id="JBFASG010000007">
    <property type="protein sequence ID" value="MEV4923224.1"/>
    <property type="molecule type" value="Genomic_DNA"/>
</dbReference>
<evidence type="ECO:0000313" key="3">
    <source>
        <dbReference type="EMBL" id="MEV4923224.1"/>
    </source>
</evidence>
<name>A0ABV3IRV2_9ACTN</name>
<proteinExistence type="predicted"/>
<dbReference type="InterPro" id="IPR013496">
    <property type="entry name" value="CHP02680"/>
</dbReference>
<feature type="coiled-coil region" evidence="1">
    <location>
        <begin position="435"/>
        <end position="490"/>
    </location>
</feature>
<comment type="caution">
    <text evidence="3">The sequence shown here is derived from an EMBL/GenBank/DDBJ whole genome shotgun (WGS) entry which is preliminary data.</text>
</comment>
<evidence type="ECO:0000256" key="1">
    <source>
        <dbReference type="SAM" id="Coils"/>
    </source>
</evidence>
<keyword evidence="1" id="KW-0175">Coiled coil</keyword>
<feature type="region of interest" description="Disordered" evidence="2">
    <location>
        <begin position="405"/>
        <end position="429"/>
    </location>
</feature>
<evidence type="ECO:0000256" key="2">
    <source>
        <dbReference type="SAM" id="MobiDB-lite"/>
    </source>
</evidence>
<feature type="compositionally biased region" description="Basic and acidic residues" evidence="2">
    <location>
        <begin position="281"/>
        <end position="310"/>
    </location>
</feature>
<evidence type="ECO:0000313" key="4">
    <source>
        <dbReference type="Proteomes" id="UP001552479"/>
    </source>
</evidence>
<feature type="region of interest" description="Disordered" evidence="2">
    <location>
        <begin position="278"/>
        <end position="310"/>
    </location>
</feature>
<sequence>MTALPVPVRTRWQPLRIGLVDLFHYDVEEFHFRDGRLLLRGNNGTGKSKVLALTLPFLLDGDLTPRRVEPDGDPGKRMEWNLLLGGEHPHSERLGYTWIEFGRRDGTSGEEHFRTLACGLKAVAGRGIARHWYAVTDQRIGQELSLLDPTGTALSRDRLAEAIAGHGMVYDQAKTYRRAVDEALFGLGEQRYAALVDLLIQLRQPQLSKRPNEAALSRALTEALPPMDQAVIADAAESFRSLDEEKEELRAATEAEHAASAFLDHYRRYARIATRRRARLPRSEHSRYERLQRDLTEEQTHKARAEEDRAAAGERIAALEETETRLRAQDAALREGPEMRSARELEQAAAEAARTARAQERAAADREQAARLHTRALERSGAAENRLAAAQRRAGDALDRVRGAARDARVSLPDEPTREEAEGAADRRRRTLAHVEGLANEADRAKAERHAASGRLDEAEADLALAAAAHNRAEEAVAAAGQELVDAVREHTRTCQELTYPDPVGLLDEVQDWVRHLDGPCPARTHASRAHNRASAELADQVAVLVHRRTELATRRQDLERELAALEAGGQRGPEPP</sequence>
<dbReference type="RefSeq" id="WP_366087574.1">
    <property type="nucleotide sequence ID" value="NZ_JBFASG010000007.1"/>
</dbReference>
<accession>A0ABV3IRV2</accession>
<dbReference type="SUPFAM" id="SSF52540">
    <property type="entry name" value="P-loop containing nucleoside triphosphate hydrolases"/>
    <property type="match status" value="1"/>
</dbReference>
<feature type="compositionally biased region" description="Basic and acidic residues" evidence="2">
    <location>
        <begin position="415"/>
        <end position="426"/>
    </location>
</feature>
<protein>
    <submittedName>
        <fullName evidence="3">TIGR02680 family protein</fullName>
    </submittedName>
</protein>
<dbReference type="NCBIfam" id="TIGR02680">
    <property type="entry name" value="TIGR02680 family protein"/>
    <property type="match status" value="1"/>
</dbReference>
<gene>
    <name evidence="3" type="ORF">AB0L03_10270</name>
</gene>
<reference evidence="3 4" key="1">
    <citation type="submission" date="2024-06" db="EMBL/GenBank/DDBJ databases">
        <title>The Natural Products Discovery Center: Release of the First 8490 Sequenced Strains for Exploring Actinobacteria Biosynthetic Diversity.</title>
        <authorList>
            <person name="Kalkreuter E."/>
            <person name="Kautsar S.A."/>
            <person name="Yang D."/>
            <person name="Bader C.D."/>
            <person name="Teijaro C.N."/>
            <person name="Fluegel L."/>
            <person name="Davis C.M."/>
            <person name="Simpson J.R."/>
            <person name="Lauterbach L."/>
            <person name="Steele A.D."/>
            <person name="Gui C."/>
            <person name="Meng S."/>
            <person name="Li G."/>
            <person name="Viehrig K."/>
            <person name="Ye F."/>
            <person name="Su P."/>
            <person name="Kiefer A.F."/>
            <person name="Nichols A."/>
            <person name="Cepeda A.J."/>
            <person name="Yan W."/>
            <person name="Fan B."/>
            <person name="Jiang Y."/>
            <person name="Adhikari A."/>
            <person name="Zheng C.-J."/>
            <person name="Schuster L."/>
            <person name="Cowan T.M."/>
            <person name="Smanski M.J."/>
            <person name="Chevrette M.G."/>
            <person name="De Carvalho L.P.S."/>
            <person name="Shen B."/>
        </authorList>
    </citation>
    <scope>NUCLEOTIDE SEQUENCE [LARGE SCALE GENOMIC DNA]</scope>
    <source>
        <strain evidence="3 4">NPDC053791</strain>
    </source>
</reference>
<organism evidence="3 4">
    <name type="scientific">Streptomyces roseoverticillatus</name>
    <dbReference type="NCBI Taxonomy" id="66429"/>
    <lineage>
        <taxon>Bacteria</taxon>
        <taxon>Bacillati</taxon>
        <taxon>Actinomycetota</taxon>
        <taxon>Actinomycetes</taxon>
        <taxon>Kitasatosporales</taxon>
        <taxon>Streptomycetaceae</taxon>
        <taxon>Streptomyces</taxon>
    </lineage>
</organism>
<keyword evidence="4" id="KW-1185">Reference proteome</keyword>
<dbReference type="Proteomes" id="UP001552479">
    <property type="component" value="Unassembled WGS sequence"/>
</dbReference>